<dbReference type="PANTHER" id="PTHR47970">
    <property type="entry name" value="KINESIN-LIKE PROTEIN KIF11"/>
    <property type="match status" value="1"/>
</dbReference>
<evidence type="ECO:0000256" key="5">
    <source>
        <dbReference type="ARBA" id="ARBA00022840"/>
    </source>
</evidence>
<sequence length="221" mass="25502">MDPIWDEDKFFRPSYVTSAELPQRTGPVSVEDIKADLSDEFSLVSSSSDTSQERNLESKGHIEVCLRVRPFTLLEKENESQPPKNSLNRLSEKTAGQQIQKFTFSQVFGPETTQEEFFEGTMKQPVQDFLEGYDRLIFTYGVTNAGKTYTFLGTEDDIGVLPRTMDMLFKSIQGRLYPGMDLKPHRCRDYVKLTKDQVREETAIKNSLLRLTKEVEERFFL</sequence>
<keyword evidence="8" id="KW-0206">Cytoskeleton</keyword>
<dbReference type="GO" id="GO:0005876">
    <property type="term" value="C:spindle microtubule"/>
    <property type="evidence" value="ECO:0007669"/>
    <property type="project" value="TreeGrafter"/>
</dbReference>
<evidence type="ECO:0000256" key="2">
    <source>
        <dbReference type="ARBA" id="ARBA00022490"/>
    </source>
</evidence>
<dbReference type="Pfam" id="PF00225">
    <property type="entry name" value="Kinesin"/>
    <property type="match status" value="1"/>
</dbReference>
<dbReference type="InterPro" id="IPR036961">
    <property type="entry name" value="Kinesin_motor_dom_sf"/>
</dbReference>
<dbReference type="Ensembl" id="ENSAPLT00020020368.1">
    <property type="protein sequence ID" value="ENSAPLP00020018838.1"/>
    <property type="gene ID" value="ENSAPLG00020013392.1"/>
</dbReference>
<dbReference type="Gene3D" id="3.40.850.10">
    <property type="entry name" value="Kinesin motor domain"/>
    <property type="match status" value="1"/>
</dbReference>
<dbReference type="InterPro" id="IPR001752">
    <property type="entry name" value="Kinesin_motor_dom"/>
</dbReference>
<feature type="binding site" evidence="9">
    <location>
        <begin position="141"/>
        <end position="148"/>
    </location>
    <ligand>
        <name>ATP</name>
        <dbReference type="ChEBI" id="CHEBI:30616"/>
    </ligand>
</feature>
<keyword evidence="6" id="KW-0175">Coiled coil</keyword>
<evidence type="ECO:0000313" key="12">
    <source>
        <dbReference type="Proteomes" id="UP000694400"/>
    </source>
</evidence>
<keyword evidence="3" id="KW-0597">Phosphoprotein</keyword>
<dbReference type="GO" id="GO:0005524">
    <property type="term" value="F:ATP binding"/>
    <property type="evidence" value="ECO:0007669"/>
    <property type="project" value="UniProtKB-UniRule"/>
</dbReference>
<comment type="subcellular location">
    <subcellularLocation>
        <location evidence="1">Cytoplasm</location>
        <location evidence="1">Cytoskeleton</location>
        <location evidence="1">Spindle</location>
    </subcellularLocation>
</comment>
<dbReference type="GO" id="GO:0007018">
    <property type="term" value="P:microtubule-based movement"/>
    <property type="evidence" value="ECO:0007669"/>
    <property type="project" value="InterPro"/>
</dbReference>
<name>A0A8B9TBH2_ANAPL</name>
<evidence type="ECO:0000256" key="3">
    <source>
        <dbReference type="ARBA" id="ARBA00022553"/>
    </source>
</evidence>
<dbReference type="GO" id="GO:0072686">
    <property type="term" value="C:mitotic spindle"/>
    <property type="evidence" value="ECO:0007669"/>
    <property type="project" value="TreeGrafter"/>
</dbReference>
<keyword evidence="4 9" id="KW-0547">Nucleotide-binding</keyword>
<evidence type="ECO:0000313" key="11">
    <source>
        <dbReference type="Ensembl" id="ENSAPLP00020018838.1"/>
    </source>
</evidence>
<keyword evidence="2" id="KW-0963">Cytoplasm</keyword>
<evidence type="ECO:0000256" key="9">
    <source>
        <dbReference type="PROSITE-ProRule" id="PRU00283"/>
    </source>
</evidence>
<dbReference type="PROSITE" id="PS50067">
    <property type="entry name" value="KINESIN_MOTOR_2"/>
    <property type="match status" value="1"/>
</dbReference>
<comment type="similarity">
    <text evidence="9">Belongs to the TRAFAC class myosin-kinesin ATPase superfamily. Kinesin family.</text>
</comment>
<accession>A0A8B9TBH2</accession>
<dbReference type="Proteomes" id="UP000694400">
    <property type="component" value="Chromosome 7"/>
</dbReference>
<reference evidence="11" key="2">
    <citation type="submission" date="2025-08" db="UniProtKB">
        <authorList>
            <consortium name="Ensembl"/>
        </authorList>
    </citation>
    <scope>IDENTIFICATION</scope>
</reference>
<proteinExistence type="inferred from homology"/>
<dbReference type="InterPro" id="IPR047149">
    <property type="entry name" value="KIF11-like"/>
</dbReference>
<dbReference type="GO" id="GO:0090307">
    <property type="term" value="P:mitotic spindle assembly"/>
    <property type="evidence" value="ECO:0007669"/>
    <property type="project" value="TreeGrafter"/>
</dbReference>
<organism evidence="11 12">
    <name type="scientific">Anas platyrhynchos</name>
    <name type="common">Mallard</name>
    <name type="synonym">Anas boschas</name>
    <dbReference type="NCBI Taxonomy" id="8839"/>
    <lineage>
        <taxon>Eukaryota</taxon>
        <taxon>Metazoa</taxon>
        <taxon>Chordata</taxon>
        <taxon>Craniata</taxon>
        <taxon>Vertebrata</taxon>
        <taxon>Euteleostomi</taxon>
        <taxon>Archelosauria</taxon>
        <taxon>Archosauria</taxon>
        <taxon>Dinosauria</taxon>
        <taxon>Saurischia</taxon>
        <taxon>Theropoda</taxon>
        <taxon>Coelurosauria</taxon>
        <taxon>Aves</taxon>
        <taxon>Neognathae</taxon>
        <taxon>Galloanserae</taxon>
        <taxon>Anseriformes</taxon>
        <taxon>Anatidae</taxon>
        <taxon>Anatinae</taxon>
        <taxon>Anas</taxon>
    </lineage>
</organism>
<evidence type="ECO:0000259" key="10">
    <source>
        <dbReference type="PROSITE" id="PS50067"/>
    </source>
</evidence>
<keyword evidence="5 9" id="KW-0067">ATP-binding</keyword>
<feature type="domain" description="Kinesin motor" evidence="10">
    <location>
        <begin position="61"/>
        <end position="221"/>
    </location>
</feature>
<dbReference type="GO" id="GO:0005634">
    <property type="term" value="C:nucleus"/>
    <property type="evidence" value="ECO:0007669"/>
    <property type="project" value="TreeGrafter"/>
</dbReference>
<dbReference type="GO" id="GO:0008017">
    <property type="term" value="F:microtubule binding"/>
    <property type="evidence" value="ECO:0007669"/>
    <property type="project" value="InterPro"/>
</dbReference>
<evidence type="ECO:0000256" key="1">
    <source>
        <dbReference type="ARBA" id="ARBA00004186"/>
    </source>
</evidence>
<evidence type="ECO:0000256" key="8">
    <source>
        <dbReference type="ARBA" id="ARBA00023212"/>
    </source>
</evidence>
<dbReference type="SMART" id="SM00129">
    <property type="entry name" value="KISc"/>
    <property type="match status" value="1"/>
</dbReference>
<protein>
    <recommendedName>
        <fullName evidence="10">Kinesin motor domain-containing protein</fullName>
    </recommendedName>
</protein>
<keyword evidence="7 9" id="KW-0505">Motor protein</keyword>
<dbReference type="PANTHER" id="PTHR47970:SF29">
    <property type="entry name" value="KINESIN FAMILY MEMBER 20B"/>
    <property type="match status" value="1"/>
</dbReference>
<reference evidence="11" key="3">
    <citation type="submission" date="2025-09" db="UniProtKB">
        <authorList>
            <consortium name="Ensembl"/>
        </authorList>
    </citation>
    <scope>IDENTIFICATION</scope>
</reference>
<reference evidence="11" key="1">
    <citation type="submission" date="2019-08" db="EMBL/GenBank/DDBJ databases">
        <title>Three high-quality genomes provides insights into domestication of ducks.</title>
        <authorList>
            <person name="Hou Z.C."/>
            <person name="Zhu F."/>
            <person name="Yin Z.T."/>
            <person name="Zhang F."/>
        </authorList>
    </citation>
    <scope>NUCLEOTIDE SEQUENCE [LARGE SCALE GENOMIC DNA]</scope>
</reference>
<dbReference type="GO" id="GO:0008574">
    <property type="term" value="F:plus-end-directed microtubule motor activity"/>
    <property type="evidence" value="ECO:0007669"/>
    <property type="project" value="TreeGrafter"/>
</dbReference>
<evidence type="ECO:0000256" key="4">
    <source>
        <dbReference type="ARBA" id="ARBA00022741"/>
    </source>
</evidence>
<dbReference type="SUPFAM" id="SSF52540">
    <property type="entry name" value="P-loop containing nucleoside triphosphate hydrolases"/>
    <property type="match status" value="1"/>
</dbReference>
<dbReference type="GO" id="GO:0051231">
    <property type="term" value="P:spindle elongation"/>
    <property type="evidence" value="ECO:0007669"/>
    <property type="project" value="TreeGrafter"/>
</dbReference>
<dbReference type="InterPro" id="IPR027417">
    <property type="entry name" value="P-loop_NTPase"/>
</dbReference>
<evidence type="ECO:0000256" key="7">
    <source>
        <dbReference type="ARBA" id="ARBA00023175"/>
    </source>
</evidence>
<evidence type="ECO:0000256" key="6">
    <source>
        <dbReference type="ARBA" id="ARBA00023054"/>
    </source>
</evidence>
<dbReference type="AlphaFoldDB" id="A0A8B9TBH2"/>